<dbReference type="SUPFAM" id="SSF50891">
    <property type="entry name" value="Cyclophilin-like"/>
    <property type="match status" value="1"/>
</dbReference>
<comment type="catalytic activity">
    <reaction evidence="3">
        <text>[protein]-peptidylproline (omega=180) = [protein]-peptidylproline (omega=0)</text>
        <dbReference type="Rhea" id="RHEA:16237"/>
        <dbReference type="Rhea" id="RHEA-COMP:10747"/>
        <dbReference type="Rhea" id="RHEA-COMP:10748"/>
        <dbReference type="ChEBI" id="CHEBI:83833"/>
        <dbReference type="ChEBI" id="CHEBI:83834"/>
        <dbReference type="EC" id="5.2.1.8"/>
    </reaction>
</comment>
<dbReference type="Gene3D" id="2.40.100.10">
    <property type="entry name" value="Cyclophilin-like"/>
    <property type="match status" value="1"/>
</dbReference>
<comment type="caution">
    <text evidence="6">The sequence shown here is derived from an EMBL/GenBank/DDBJ whole genome shotgun (WGS) entry which is preliminary data.</text>
</comment>
<dbReference type="InterPro" id="IPR029000">
    <property type="entry name" value="Cyclophilin-like_dom_sf"/>
</dbReference>
<dbReference type="PRINTS" id="PR00153">
    <property type="entry name" value="CSAPPISMRASE"/>
</dbReference>
<dbReference type="AlphaFoldDB" id="A0A2V2UKB7"/>
<dbReference type="VEuPathDB" id="TriTrypDB:C3747_288g50"/>
<reference evidence="6 7" key="1">
    <citation type="journal article" date="2018" name="Microb. Genom.">
        <title>Expanding an expanded genome: long-read sequencing of Trypanosoma cruzi.</title>
        <authorList>
            <person name="Berna L."/>
            <person name="Rodriguez M."/>
            <person name="Chiribao M.L."/>
            <person name="Parodi-Talice A."/>
            <person name="Pita S."/>
            <person name="Rijo G."/>
            <person name="Alvarez-Valin F."/>
            <person name="Robello C."/>
        </authorList>
    </citation>
    <scope>NUCLEOTIDE SEQUENCE [LARGE SCALE GENOMIC DNA]</scope>
    <source>
        <strain evidence="6 7">Dm28c</strain>
    </source>
</reference>
<evidence type="ECO:0000259" key="4">
    <source>
        <dbReference type="PROSITE" id="PS50072"/>
    </source>
</evidence>
<dbReference type="VEuPathDB" id="TriTrypDB:TcCL_Unassigned02267"/>
<dbReference type="VEuPathDB" id="TriTrypDB:C4B63_225g41"/>
<evidence type="ECO:0000313" key="6">
    <source>
        <dbReference type="EMBL" id="PWU84464.1"/>
    </source>
</evidence>
<accession>A0A2V2UKB7</accession>
<dbReference type="GO" id="GO:0071013">
    <property type="term" value="C:catalytic step 2 spliceosome"/>
    <property type="evidence" value="ECO:0007669"/>
    <property type="project" value="TreeGrafter"/>
</dbReference>
<name>A0A2V2UKB7_TRYCR</name>
<dbReference type="VEuPathDB" id="TriTrypDB:BCY84_06831"/>
<proteinExistence type="inferred from homology"/>
<dbReference type="EC" id="5.2.1.8" evidence="3"/>
<comment type="similarity">
    <text evidence="3">Belongs to the cyclophilin-type PPIase family.</text>
</comment>
<organism evidence="6 7">
    <name type="scientific">Trypanosoma cruzi</name>
    <dbReference type="NCBI Taxonomy" id="5693"/>
    <lineage>
        <taxon>Eukaryota</taxon>
        <taxon>Discoba</taxon>
        <taxon>Euglenozoa</taxon>
        <taxon>Kinetoplastea</taxon>
        <taxon>Metakinetoplastina</taxon>
        <taxon>Trypanosomatida</taxon>
        <taxon>Trypanosomatidae</taxon>
        <taxon>Trypanosoma</taxon>
        <taxon>Schizotrypanum</taxon>
    </lineage>
</organism>
<keyword evidence="1 3" id="KW-0697">Rotamase</keyword>
<dbReference type="EMBL" id="PRFA01000225">
    <property type="protein sequence ID" value="PWU84464.1"/>
    <property type="molecule type" value="Genomic_DNA"/>
</dbReference>
<evidence type="ECO:0000313" key="5">
    <source>
        <dbReference type="EMBL" id="PWU84252.1"/>
    </source>
</evidence>
<dbReference type="EMBL" id="PRFA01000241">
    <property type="protein sequence ID" value="PWU84252.1"/>
    <property type="molecule type" value="Genomic_DNA"/>
</dbReference>
<dbReference type="GO" id="GO:0003755">
    <property type="term" value="F:peptidyl-prolyl cis-trans isomerase activity"/>
    <property type="evidence" value="ECO:0007669"/>
    <property type="project" value="UniProtKB-UniRule"/>
</dbReference>
<keyword evidence="2 3" id="KW-0413">Isomerase</keyword>
<dbReference type="VEuPathDB" id="TriTrypDB:C4B63_241g4"/>
<dbReference type="InterPro" id="IPR044666">
    <property type="entry name" value="Cyclophilin_A-like"/>
</dbReference>
<dbReference type="PROSITE" id="PS50072">
    <property type="entry name" value="CSA_PPIASE_2"/>
    <property type="match status" value="1"/>
</dbReference>
<dbReference type="VEuPathDB" id="TriTrypDB:TcYC6_0032090"/>
<dbReference type="VEuPathDB" id="TriTrypDB:TcG_10326"/>
<dbReference type="Proteomes" id="UP000246121">
    <property type="component" value="Unassembled WGS sequence"/>
</dbReference>
<comment type="function">
    <text evidence="3">PPIases accelerate the folding of proteins. It catalyzes the cis-trans isomerization of proline imidic peptide bonds in oligopeptides.</text>
</comment>
<evidence type="ECO:0000313" key="7">
    <source>
        <dbReference type="Proteomes" id="UP000246121"/>
    </source>
</evidence>
<dbReference type="Pfam" id="PF00160">
    <property type="entry name" value="Pro_isomerase"/>
    <property type="match status" value="1"/>
</dbReference>
<evidence type="ECO:0000256" key="3">
    <source>
        <dbReference type="RuleBase" id="RU363019"/>
    </source>
</evidence>
<sequence>MISCGNEGDAWVVELHTNEGVISMEIYAREAPSVANSFLRLVESGQLCGAKFVRMVPGFLVECAVDVTRKYGEFVEEVTATRLHHTGAGVVSCPRLEEGGIAGTRFFVMLGPQPVLDNKCIVFGRVCSGMQIIEKISRFHFASDNFRLYSPVEVRRGVVRRLPKDPRPSSSTAVSVAGALHVRQRCELGTSLLEGLES</sequence>
<protein>
    <recommendedName>
        <fullName evidence="3">Peptidyl-prolyl cis-trans isomerase</fullName>
        <shortName evidence="3">PPIase</shortName>
        <ecNumber evidence="3">5.2.1.8</ecNumber>
    </recommendedName>
</protein>
<dbReference type="VEuPathDB" id="TriTrypDB:TcBrA4_0139220"/>
<evidence type="ECO:0000256" key="2">
    <source>
        <dbReference type="ARBA" id="ARBA00023235"/>
    </source>
</evidence>
<dbReference type="PANTHER" id="PTHR45625">
    <property type="entry name" value="PEPTIDYL-PROLYL CIS-TRANS ISOMERASE-RELATED"/>
    <property type="match status" value="1"/>
</dbReference>
<feature type="domain" description="PPIase cyclophilin-type" evidence="4">
    <location>
        <begin position="16"/>
        <end position="179"/>
    </location>
</feature>
<dbReference type="PANTHER" id="PTHR45625:SF4">
    <property type="entry name" value="PEPTIDYLPROLYL ISOMERASE DOMAIN AND WD REPEAT-CONTAINING PROTEIN 1"/>
    <property type="match status" value="1"/>
</dbReference>
<dbReference type="OrthoDB" id="271386at2759"/>
<gene>
    <name evidence="6" type="ORF">C4B63_225g41</name>
    <name evidence="5" type="ORF">C4B63_241g4</name>
</gene>
<dbReference type="InterPro" id="IPR002130">
    <property type="entry name" value="Cyclophilin-type_PPIase_dom"/>
</dbReference>
<evidence type="ECO:0000256" key="1">
    <source>
        <dbReference type="ARBA" id="ARBA00023110"/>
    </source>
</evidence>